<keyword evidence="4 6" id="KW-1133">Transmembrane helix</keyword>
<dbReference type="InterPro" id="IPR045214">
    <property type="entry name" value="Surf1/Surf4"/>
</dbReference>
<evidence type="ECO:0000256" key="1">
    <source>
        <dbReference type="ARBA" id="ARBA00004370"/>
    </source>
</evidence>
<dbReference type="GO" id="GO:0005886">
    <property type="term" value="C:plasma membrane"/>
    <property type="evidence" value="ECO:0007669"/>
    <property type="project" value="UniProtKB-SubCell"/>
</dbReference>
<organism evidence="7 8">
    <name type="scientific">Candidatus Accumulibacter vicinus</name>
    <dbReference type="NCBI Taxonomy" id="2954382"/>
    <lineage>
        <taxon>Bacteria</taxon>
        <taxon>Pseudomonadati</taxon>
        <taxon>Pseudomonadota</taxon>
        <taxon>Betaproteobacteria</taxon>
        <taxon>Candidatus Accumulibacter</taxon>
    </lineage>
</organism>
<dbReference type="PANTHER" id="PTHR23427">
    <property type="entry name" value="SURFEIT LOCUS PROTEIN"/>
    <property type="match status" value="1"/>
</dbReference>
<dbReference type="STRING" id="1457154.CAPSK01_002213"/>
<evidence type="ECO:0000313" key="8">
    <source>
        <dbReference type="Proteomes" id="UP000019812"/>
    </source>
</evidence>
<reference evidence="7 8" key="1">
    <citation type="submission" date="2014-07" db="EMBL/GenBank/DDBJ databases">
        <title>Expanding our view of genomic diversity in Candidatus Accumulibacter clades.</title>
        <authorList>
            <person name="Skennerton C.T."/>
            <person name="Barr J.J."/>
            <person name="Slater F.R."/>
            <person name="Bond P.L."/>
            <person name="Tyson G.W."/>
        </authorList>
    </citation>
    <scope>NUCLEOTIDE SEQUENCE [LARGE SCALE GENOMIC DNA]</scope>
    <source>
        <strain evidence="8">SK-01</strain>
    </source>
</reference>
<name>A0A084Y0W5_9PROT</name>
<evidence type="ECO:0000256" key="6">
    <source>
        <dbReference type="RuleBase" id="RU363076"/>
    </source>
</evidence>
<proteinExistence type="inferred from homology"/>
<dbReference type="RefSeq" id="WP_273703446.1">
    <property type="nucleotide sequence ID" value="NZ_JDSS02000021.1"/>
</dbReference>
<feature type="transmembrane region" description="Helical" evidence="6">
    <location>
        <begin position="223"/>
        <end position="242"/>
    </location>
</feature>
<keyword evidence="5 6" id="KW-0472">Membrane</keyword>
<evidence type="ECO:0000313" key="7">
    <source>
        <dbReference type="EMBL" id="KFB68359.1"/>
    </source>
</evidence>
<sequence>MVRIRQQPEHSRSADVDLPLLKRAPLRLLLIILVVLTCLAMSRLQLWRAETRGERFAREQTALISTPIILSAQQRDLESLIDRAVTARGHWLTEKTIFLDNKIYRSRPGYHVLTPLQLSGSHSVVLVNRGWIPAPRLRSEVPSIASPTGEIEITGVAHNFETRIFELQNTSPEGPVWQHVREADYRQLSGLDALPVILMQTAANGDGLVRDWATPDNPAIKHYGYAAMWLVFALMAAVYGVLARTVQ</sequence>
<comment type="similarity">
    <text evidence="2 6">Belongs to the SURF1 family.</text>
</comment>
<keyword evidence="6" id="KW-1003">Cell membrane</keyword>
<evidence type="ECO:0000256" key="4">
    <source>
        <dbReference type="ARBA" id="ARBA00022989"/>
    </source>
</evidence>
<dbReference type="PANTHER" id="PTHR23427:SF2">
    <property type="entry name" value="SURFEIT LOCUS PROTEIN 1"/>
    <property type="match status" value="1"/>
</dbReference>
<dbReference type="EMBL" id="JDSS02000021">
    <property type="protein sequence ID" value="KFB68359.1"/>
    <property type="molecule type" value="Genomic_DNA"/>
</dbReference>
<dbReference type="Pfam" id="PF02104">
    <property type="entry name" value="SURF1"/>
    <property type="match status" value="1"/>
</dbReference>
<evidence type="ECO:0000256" key="2">
    <source>
        <dbReference type="ARBA" id="ARBA00007165"/>
    </source>
</evidence>
<dbReference type="CDD" id="cd06662">
    <property type="entry name" value="SURF1"/>
    <property type="match status" value="1"/>
</dbReference>
<accession>A0A084Y0W5</accession>
<feature type="transmembrane region" description="Helical" evidence="6">
    <location>
        <begin position="26"/>
        <end position="46"/>
    </location>
</feature>
<gene>
    <name evidence="7" type="ORF">CAPSK01_002213</name>
</gene>
<dbReference type="PROSITE" id="PS50895">
    <property type="entry name" value="SURF1"/>
    <property type="match status" value="1"/>
</dbReference>
<dbReference type="Proteomes" id="UP000019812">
    <property type="component" value="Unassembled WGS sequence"/>
</dbReference>
<dbReference type="InterPro" id="IPR002994">
    <property type="entry name" value="Surf1/Shy1"/>
</dbReference>
<protein>
    <recommendedName>
        <fullName evidence="6">SURF1-like protein</fullName>
    </recommendedName>
</protein>
<comment type="subcellular location">
    <subcellularLocation>
        <location evidence="6">Cell membrane</location>
        <topology evidence="6">Multi-pass membrane protein</topology>
    </subcellularLocation>
    <subcellularLocation>
        <location evidence="1">Membrane</location>
    </subcellularLocation>
</comment>
<evidence type="ECO:0000256" key="5">
    <source>
        <dbReference type="ARBA" id="ARBA00023136"/>
    </source>
</evidence>
<keyword evidence="3 6" id="KW-0812">Transmembrane</keyword>
<comment type="caution">
    <text evidence="7">The sequence shown here is derived from an EMBL/GenBank/DDBJ whole genome shotgun (WGS) entry which is preliminary data.</text>
</comment>
<evidence type="ECO:0000256" key="3">
    <source>
        <dbReference type="ARBA" id="ARBA00022692"/>
    </source>
</evidence>
<dbReference type="AlphaFoldDB" id="A0A084Y0W5"/>